<protein>
    <submittedName>
        <fullName evidence="1">Uncharacterized protein</fullName>
    </submittedName>
</protein>
<gene>
    <name evidence="1" type="ORF">AN2V17_44450</name>
</gene>
<organism evidence="1 2">
    <name type="scientific">Vallitalea maricola</name>
    <dbReference type="NCBI Taxonomy" id="3074433"/>
    <lineage>
        <taxon>Bacteria</taxon>
        <taxon>Bacillati</taxon>
        <taxon>Bacillota</taxon>
        <taxon>Clostridia</taxon>
        <taxon>Lachnospirales</taxon>
        <taxon>Vallitaleaceae</taxon>
        <taxon>Vallitalea</taxon>
    </lineage>
</organism>
<name>A0ACB5URW7_9FIRM</name>
<proteinExistence type="predicted"/>
<comment type="caution">
    <text evidence="1">The sequence shown here is derived from an EMBL/GenBank/DDBJ whole genome shotgun (WGS) entry which is preliminary data.</text>
</comment>
<evidence type="ECO:0000313" key="1">
    <source>
        <dbReference type="EMBL" id="GMQ65203.1"/>
    </source>
</evidence>
<evidence type="ECO:0000313" key="2">
    <source>
        <dbReference type="Proteomes" id="UP001374599"/>
    </source>
</evidence>
<accession>A0ACB5URW7</accession>
<sequence>MFNIKSYIKYPNKKIQDLFSLNDNYKSYFIELNDMERIKNIVNDIDTNYIEGIIYLEYNGTTILDFTYWDIIDQLWAYMITLVDNNLKDQKAEIYFPDQPIKVQINNISNDLILMSIESNTKMQMTLPKYEFFITLIEAAKEFFCKIQLCFDNELDYSYELELIDNLTNILNKNREINN</sequence>
<dbReference type="Proteomes" id="UP001374599">
    <property type="component" value="Unassembled WGS sequence"/>
</dbReference>
<dbReference type="EMBL" id="BTPU01000102">
    <property type="protein sequence ID" value="GMQ65203.1"/>
    <property type="molecule type" value="Genomic_DNA"/>
</dbReference>
<reference evidence="1" key="1">
    <citation type="submission" date="2023-09" db="EMBL/GenBank/DDBJ databases">
        <title>Vallitalea sediminicola and Vallitalea maricola sp. nov., anaerobic bacteria isolated from marine sediment.</title>
        <authorList>
            <person name="Hirano S."/>
            <person name="Maeda A."/>
            <person name="Terahara T."/>
            <person name="Mori K."/>
            <person name="Hamada M."/>
            <person name="Matsumoto R."/>
            <person name="Kobayashi T."/>
        </authorList>
    </citation>
    <scope>NUCLEOTIDE SEQUENCE</scope>
    <source>
        <strain evidence="1">AN17-2</strain>
    </source>
</reference>
<keyword evidence="2" id="KW-1185">Reference proteome</keyword>